<dbReference type="Proteomes" id="UP000801492">
    <property type="component" value="Unassembled WGS sequence"/>
</dbReference>
<protein>
    <submittedName>
        <fullName evidence="1">Uncharacterized protein</fullName>
    </submittedName>
</protein>
<organism evidence="1 2">
    <name type="scientific">Ignelater luminosus</name>
    <name type="common">Cucubano</name>
    <name type="synonym">Pyrophorus luminosus</name>
    <dbReference type="NCBI Taxonomy" id="2038154"/>
    <lineage>
        <taxon>Eukaryota</taxon>
        <taxon>Metazoa</taxon>
        <taxon>Ecdysozoa</taxon>
        <taxon>Arthropoda</taxon>
        <taxon>Hexapoda</taxon>
        <taxon>Insecta</taxon>
        <taxon>Pterygota</taxon>
        <taxon>Neoptera</taxon>
        <taxon>Endopterygota</taxon>
        <taxon>Coleoptera</taxon>
        <taxon>Polyphaga</taxon>
        <taxon>Elateriformia</taxon>
        <taxon>Elateroidea</taxon>
        <taxon>Elateridae</taxon>
        <taxon>Agrypninae</taxon>
        <taxon>Pyrophorini</taxon>
        <taxon>Ignelater</taxon>
    </lineage>
</organism>
<gene>
    <name evidence="1" type="ORF">ILUMI_24218</name>
</gene>
<sequence length="122" mass="14069">MHSFMHKNAEEHTQQAYILRKLQLSVALQFLWEYSESVAGCKDAKYECEAPQTTYWRLSLETSKIKLHGIKTKNHSDLLKTDSIAIALYADGMPDLKPKDHLQQHRYRSFGMTGVNYGCDAF</sequence>
<accession>A0A8K0G0V5</accession>
<evidence type="ECO:0000313" key="2">
    <source>
        <dbReference type="Proteomes" id="UP000801492"/>
    </source>
</evidence>
<dbReference type="AlphaFoldDB" id="A0A8K0G0V5"/>
<evidence type="ECO:0000313" key="1">
    <source>
        <dbReference type="EMBL" id="KAF2881956.1"/>
    </source>
</evidence>
<reference evidence="1" key="1">
    <citation type="submission" date="2019-08" db="EMBL/GenBank/DDBJ databases">
        <title>The genome of the North American firefly Photinus pyralis.</title>
        <authorList>
            <consortium name="Photinus pyralis genome working group"/>
            <person name="Fallon T.R."/>
            <person name="Sander Lower S.E."/>
            <person name="Weng J.-K."/>
        </authorList>
    </citation>
    <scope>NUCLEOTIDE SEQUENCE</scope>
    <source>
        <strain evidence="1">TRF0915ILg1</strain>
        <tissue evidence="1">Whole body</tissue>
    </source>
</reference>
<comment type="caution">
    <text evidence="1">The sequence shown here is derived from an EMBL/GenBank/DDBJ whole genome shotgun (WGS) entry which is preliminary data.</text>
</comment>
<feature type="non-terminal residue" evidence="1">
    <location>
        <position position="122"/>
    </location>
</feature>
<dbReference type="EMBL" id="VTPC01090675">
    <property type="protein sequence ID" value="KAF2881956.1"/>
    <property type="molecule type" value="Genomic_DNA"/>
</dbReference>
<keyword evidence="2" id="KW-1185">Reference proteome</keyword>
<proteinExistence type="predicted"/>
<name>A0A8K0G0V5_IGNLU</name>